<feature type="region of interest" description="Disordered" evidence="1">
    <location>
        <begin position="1"/>
        <end position="44"/>
    </location>
</feature>
<dbReference type="EMBL" id="JAULUE010002048">
    <property type="protein sequence ID" value="KAK5909125.1"/>
    <property type="molecule type" value="Genomic_DNA"/>
</dbReference>
<evidence type="ECO:0000313" key="3">
    <source>
        <dbReference type="Proteomes" id="UP001335648"/>
    </source>
</evidence>
<sequence length="74" mass="8343">MRPIRKEMEGTQDVLSTVSRSSREDRVEDLFTGPSPLPLVNTPPSRSGIPHLNAAFHYYCPRFSKPDVQFASPQ</sequence>
<keyword evidence="3" id="KW-1185">Reference proteome</keyword>
<dbReference type="AlphaFoldDB" id="A0AAN8CS63"/>
<proteinExistence type="predicted"/>
<name>A0AAN8CS63_9TELE</name>
<gene>
    <name evidence="2" type="ORF">CesoFtcFv8_003084</name>
</gene>
<organism evidence="2 3">
    <name type="scientific">Champsocephalus esox</name>
    <name type="common">pike icefish</name>
    <dbReference type="NCBI Taxonomy" id="159716"/>
    <lineage>
        <taxon>Eukaryota</taxon>
        <taxon>Metazoa</taxon>
        <taxon>Chordata</taxon>
        <taxon>Craniata</taxon>
        <taxon>Vertebrata</taxon>
        <taxon>Euteleostomi</taxon>
        <taxon>Actinopterygii</taxon>
        <taxon>Neopterygii</taxon>
        <taxon>Teleostei</taxon>
        <taxon>Neoteleostei</taxon>
        <taxon>Acanthomorphata</taxon>
        <taxon>Eupercaria</taxon>
        <taxon>Perciformes</taxon>
        <taxon>Notothenioidei</taxon>
        <taxon>Channichthyidae</taxon>
        <taxon>Champsocephalus</taxon>
    </lineage>
</organism>
<comment type="caution">
    <text evidence="2">The sequence shown here is derived from an EMBL/GenBank/DDBJ whole genome shotgun (WGS) entry which is preliminary data.</text>
</comment>
<protein>
    <submittedName>
        <fullName evidence="2">Uncharacterized protein</fullName>
    </submittedName>
</protein>
<accession>A0AAN8CS63</accession>
<reference evidence="2 3" key="1">
    <citation type="journal article" date="2023" name="Mol. Biol. Evol.">
        <title>Genomics of Secondarily Temperate Adaptation in the Only Non-Antarctic Icefish.</title>
        <authorList>
            <person name="Rivera-Colon A.G."/>
            <person name="Rayamajhi N."/>
            <person name="Minhas B.F."/>
            <person name="Madrigal G."/>
            <person name="Bilyk K.T."/>
            <person name="Yoon V."/>
            <person name="Hune M."/>
            <person name="Gregory S."/>
            <person name="Cheng C.H.C."/>
            <person name="Catchen J.M."/>
        </authorList>
    </citation>
    <scope>NUCLEOTIDE SEQUENCE [LARGE SCALE GENOMIC DNA]</scope>
    <source>
        <strain evidence="2">JC2023a</strain>
    </source>
</reference>
<evidence type="ECO:0000256" key="1">
    <source>
        <dbReference type="SAM" id="MobiDB-lite"/>
    </source>
</evidence>
<evidence type="ECO:0000313" key="2">
    <source>
        <dbReference type="EMBL" id="KAK5909125.1"/>
    </source>
</evidence>
<dbReference type="Proteomes" id="UP001335648">
    <property type="component" value="Unassembled WGS sequence"/>
</dbReference>